<keyword evidence="1" id="KW-1133">Transmembrane helix</keyword>
<protein>
    <recommendedName>
        <fullName evidence="4">Transmembrane protein</fullName>
    </recommendedName>
</protein>
<dbReference type="Pfam" id="PF10993">
    <property type="entry name" value="DUF2818"/>
    <property type="match status" value="1"/>
</dbReference>
<dbReference type="AlphaFoldDB" id="A0A1S2N7E8"/>
<keyword evidence="1" id="KW-0812">Transmembrane</keyword>
<accession>A0A1S2N7E8</accession>
<keyword evidence="1" id="KW-0472">Membrane</keyword>
<dbReference type="RefSeq" id="WP_071362023.1">
    <property type="nucleotide sequence ID" value="NZ_JRYB01000001.1"/>
</dbReference>
<comment type="caution">
    <text evidence="2">The sequence shown here is derived from an EMBL/GenBank/DDBJ whole genome shotgun (WGS) entry which is preliminary data.</text>
</comment>
<evidence type="ECO:0000313" key="3">
    <source>
        <dbReference type="Proteomes" id="UP000180246"/>
    </source>
</evidence>
<evidence type="ECO:0000313" key="2">
    <source>
        <dbReference type="EMBL" id="OIJ40991.1"/>
    </source>
</evidence>
<sequence length="109" mass="11922">MDSSLAALLVIALALAGANLPFVNERLFGFVPVPAGKAAAGEPRNKAFALRLLELVVLYFVVGLVAKLLESRIGSVFVQTWEFYAVTGCMFLVLAFPGFVLRYMRKRRG</sequence>
<dbReference type="EMBL" id="JRYB01000001">
    <property type="protein sequence ID" value="OIJ40991.1"/>
    <property type="molecule type" value="Genomic_DNA"/>
</dbReference>
<evidence type="ECO:0000256" key="1">
    <source>
        <dbReference type="SAM" id="Phobius"/>
    </source>
</evidence>
<feature type="transmembrane region" description="Helical" evidence="1">
    <location>
        <begin position="48"/>
        <end position="69"/>
    </location>
</feature>
<feature type="transmembrane region" description="Helical" evidence="1">
    <location>
        <begin position="81"/>
        <end position="104"/>
    </location>
</feature>
<gene>
    <name evidence="2" type="ORF">LO55_2975</name>
</gene>
<dbReference type="Proteomes" id="UP000180246">
    <property type="component" value="Unassembled WGS sequence"/>
</dbReference>
<dbReference type="PIRSF" id="PIRSF019883">
    <property type="entry name" value="UCP019883"/>
    <property type="match status" value="1"/>
</dbReference>
<dbReference type="InterPro" id="IPR016768">
    <property type="entry name" value="UCP019883"/>
</dbReference>
<proteinExistence type="predicted"/>
<evidence type="ECO:0008006" key="4">
    <source>
        <dbReference type="Google" id="ProtNLM"/>
    </source>
</evidence>
<name>A0A1S2N7E8_9BURK</name>
<reference evidence="2 3" key="1">
    <citation type="submission" date="2014-10" db="EMBL/GenBank/DDBJ databases">
        <authorList>
            <person name="Seo M.-J."/>
            <person name="Seok Y.J."/>
            <person name="Cha I.-T."/>
        </authorList>
    </citation>
    <scope>NUCLEOTIDE SEQUENCE [LARGE SCALE GENOMIC DNA]</scope>
    <source>
        <strain evidence="2 3">NEU</strain>
    </source>
</reference>
<organism evidence="2 3">
    <name type="scientific">Massilia timonae</name>
    <dbReference type="NCBI Taxonomy" id="47229"/>
    <lineage>
        <taxon>Bacteria</taxon>
        <taxon>Pseudomonadati</taxon>
        <taxon>Pseudomonadota</taxon>
        <taxon>Betaproteobacteria</taxon>
        <taxon>Burkholderiales</taxon>
        <taxon>Oxalobacteraceae</taxon>
        <taxon>Telluria group</taxon>
        <taxon>Massilia</taxon>
    </lineage>
</organism>